<keyword evidence="6" id="KW-1185">Reference proteome</keyword>
<dbReference type="InterPro" id="IPR000835">
    <property type="entry name" value="HTH_MarR-typ"/>
</dbReference>
<dbReference type="RefSeq" id="WP_259611081.1">
    <property type="nucleotide sequence ID" value="NZ_CP091139.2"/>
</dbReference>
<proteinExistence type="predicted"/>
<dbReference type="Pfam" id="PF12802">
    <property type="entry name" value="MarR_2"/>
    <property type="match status" value="1"/>
</dbReference>
<evidence type="ECO:0000313" key="6">
    <source>
        <dbReference type="Proteomes" id="UP001054811"/>
    </source>
</evidence>
<dbReference type="EMBL" id="CP091139">
    <property type="protein sequence ID" value="UUT34556.1"/>
    <property type="molecule type" value="Genomic_DNA"/>
</dbReference>
<name>A0ABY5NHH2_9MICO</name>
<keyword evidence="2" id="KW-0238">DNA-binding</keyword>
<gene>
    <name evidence="5" type="ORF">L2X98_28940</name>
</gene>
<dbReference type="Proteomes" id="UP001054811">
    <property type="component" value="Chromosome"/>
</dbReference>
<dbReference type="PANTHER" id="PTHR38465:SF2">
    <property type="entry name" value="HTH-TYPE TRANSCRIPTIONAL REGULATOR MMPR5"/>
    <property type="match status" value="1"/>
</dbReference>
<reference evidence="5" key="1">
    <citation type="submission" date="2022-01" db="EMBL/GenBank/DDBJ databases">
        <title>Microbacterium eymi and Microbacterium rhizovicinus sp. nov., isolated from the rhizospheric soil of Elymus tsukushiensis, a plant native to the Dokdo Islands, Republic of Korea.</title>
        <authorList>
            <person name="Hwang Y.J."/>
        </authorList>
    </citation>
    <scope>NUCLEOTIDE SEQUENCE</scope>
    <source>
        <strain evidence="5">KUDC0405</strain>
    </source>
</reference>
<dbReference type="Gene3D" id="1.10.10.10">
    <property type="entry name" value="Winged helix-like DNA-binding domain superfamily/Winged helix DNA-binding domain"/>
    <property type="match status" value="1"/>
</dbReference>
<dbReference type="PANTHER" id="PTHR38465">
    <property type="entry name" value="HTH-TYPE TRANSCRIPTIONAL REGULATOR MJ1563-RELATED"/>
    <property type="match status" value="1"/>
</dbReference>
<dbReference type="SUPFAM" id="SSF46785">
    <property type="entry name" value="Winged helix' DNA-binding domain"/>
    <property type="match status" value="1"/>
</dbReference>
<evidence type="ECO:0000256" key="3">
    <source>
        <dbReference type="ARBA" id="ARBA00023163"/>
    </source>
</evidence>
<keyword evidence="3" id="KW-0804">Transcription</keyword>
<feature type="domain" description="HTH marR-type" evidence="4">
    <location>
        <begin position="21"/>
        <end position="80"/>
    </location>
</feature>
<evidence type="ECO:0000259" key="4">
    <source>
        <dbReference type="Pfam" id="PF12802"/>
    </source>
</evidence>
<keyword evidence="1" id="KW-0805">Transcription regulation</keyword>
<evidence type="ECO:0000256" key="1">
    <source>
        <dbReference type="ARBA" id="ARBA00023015"/>
    </source>
</evidence>
<accession>A0ABY5NHH2</accession>
<organism evidence="5 6">
    <name type="scientific">Microbacterium elymi</name>
    <dbReference type="NCBI Taxonomy" id="2909587"/>
    <lineage>
        <taxon>Bacteria</taxon>
        <taxon>Bacillati</taxon>
        <taxon>Actinomycetota</taxon>
        <taxon>Actinomycetes</taxon>
        <taxon>Micrococcales</taxon>
        <taxon>Microbacteriaceae</taxon>
        <taxon>Microbacterium</taxon>
    </lineage>
</organism>
<protein>
    <submittedName>
        <fullName evidence="5">MarR family transcriptional regulator</fullName>
    </submittedName>
</protein>
<dbReference type="InterPro" id="IPR036388">
    <property type="entry name" value="WH-like_DNA-bd_sf"/>
</dbReference>
<sequence length="155" mass="16940">MSQHRASEQAEEAAAVMTAAGMPRMPARVLMALLAAPDGGYTAAELGDRLGVSAAAVSGAVRYLQTLHFIRRRSRPGHRRDRYEVVSDSWFGVMTANAPVYNRLADLIDGIRAAQDDPDAAVHAAEMSSFLRFMARRMPELVQEWEAERNGPEGA</sequence>
<dbReference type="InterPro" id="IPR052362">
    <property type="entry name" value="HTH-GbsR_regulator"/>
</dbReference>
<dbReference type="InterPro" id="IPR036390">
    <property type="entry name" value="WH_DNA-bd_sf"/>
</dbReference>
<evidence type="ECO:0000313" key="5">
    <source>
        <dbReference type="EMBL" id="UUT34556.1"/>
    </source>
</evidence>
<evidence type="ECO:0000256" key="2">
    <source>
        <dbReference type="ARBA" id="ARBA00023125"/>
    </source>
</evidence>